<dbReference type="KEGG" id="knv:Pan216_38860"/>
<dbReference type="Proteomes" id="UP000317093">
    <property type="component" value="Chromosome"/>
</dbReference>
<reference evidence="1 2" key="1">
    <citation type="submission" date="2019-02" db="EMBL/GenBank/DDBJ databases">
        <title>Deep-cultivation of Planctomycetes and their phenomic and genomic characterization uncovers novel biology.</title>
        <authorList>
            <person name="Wiegand S."/>
            <person name="Jogler M."/>
            <person name="Boedeker C."/>
            <person name="Pinto D."/>
            <person name="Vollmers J."/>
            <person name="Rivas-Marin E."/>
            <person name="Kohn T."/>
            <person name="Peeters S.H."/>
            <person name="Heuer A."/>
            <person name="Rast P."/>
            <person name="Oberbeckmann S."/>
            <person name="Bunk B."/>
            <person name="Jeske O."/>
            <person name="Meyerdierks A."/>
            <person name="Storesund J.E."/>
            <person name="Kallscheuer N."/>
            <person name="Luecker S."/>
            <person name="Lage O.M."/>
            <person name="Pohl T."/>
            <person name="Merkel B.J."/>
            <person name="Hornburger P."/>
            <person name="Mueller R.-W."/>
            <person name="Bruemmer F."/>
            <person name="Labrenz M."/>
            <person name="Spormann A.M."/>
            <person name="Op den Camp H."/>
            <person name="Overmann J."/>
            <person name="Amann R."/>
            <person name="Jetten M.S.M."/>
            <person name="Mascher T."/>
            <person name="Medema M.H."/>
            <person name="Devos D.P."/>
            <person name="Kaster A.-K."/>
            <person name="Ovreas L."/>
            <person name="Rohde M."/>
            <person name="Galperin M.Y."/>
            <person name="Jogler C."/>
        </authorList>
    </citation>
    <scope>NUCLEOTIDE SEQUENCE [LARGE SCALE GENOMIC DNA]</scope>
    <source>
        <strain evidence="1 2">Pan216</strain>
    </source>
</reference>
<protein>
    <submittedName>
        <fullName evidence="1">Uncharacterized protein</fullName>
    </submittedName>
</protein>
<sequence>MTPPIFPTLDTLRFFGVIRISLKLTHLLASTTLRASKILVVLPFRPDGCHWLLVRQ</sequence>
<accession>A0A518B7T0</accession>
<gene>
    <name evidence="1" type="ORF">Pan216_38860</name>
</gene>
<evidence type="ECO:0000313" key="2">
    <source>
        <dbReference type="Proteomes" id="UP000317093"/>
    </source>
</evidence>
<keyword evidence="2" id="KW-1185">Reference proteome</keyword>
<proteinExistence type="predicted"/>
<dbReference type="AlphaFoldDB" id="A0A518B7T0"/>
<evidence type="ECO:0000313" key="1">
    <source>
        <dbReference type="EMBL" id="QDU63012.1"/>
    </source>
</evidence>
<name>A0A518B7T0_9BACT</name>
<dbReference type="EMBL" id="CP036279">
    <property type="protein sequence ID" value="QDU63012.1"/>
    <property type="molecule type" value="Genomic_DNA"/>
</dbReference>
<organism evidence="1 2">
    <name type="scientific">Kolteria novifilia</name>
    <dbReference type="NCBI Taxonomy" id="2527975"/>
    <lineage>
        <taxon>Bacteria</taxon>
        <taxon>Pseudomonadati</taxon>
        <taxon>Planctomycetota</taxon>
        <taxon>Planctomycetia</taxon>
        <taxon>Kolteriales</taxon>
        <taxon>Kolteriaceae</taxon>
        <taxon>Kolteria</taxon>
    </lineage>
</organism>